<evidence type="ECO:0000256" key="1">
    <source>
        <dbReference type="ARBA" id="ARBA00011009"/>
    </source>
</evidence>
<dbReference type="InterPro" id="IPR011128">
    <property type="entry name" value="G3P_DH_NAD-dep_N"/>
</dbReference>
<evidence type="ECO:0000259" key="14">
    <source>
        <dbReference type="Pfam" id="PF07479"/>
    </source>
</evidence>
<dbReference type="OrthoDB" id="10263760at2759"/>
<evidence type="ECO:0000256" key="8">
    <source>
        <dbReference type="PIRSR" id="PIRSR000114-1"/>
    </source>
</evidence>
<dbReference type="InterPro" id="IPR008927">
    <property type="entry name" value="6-PGluconate_DH-like_C_sf"/>
</dbReference>
<dbReference type="InterPro" id="IPR006168">
    <property type="entry name" value="G3P_DH_NAD-dep"/>
</dbReference>
<evidence type="ECO:0000256" key="10">
    <source>
        <dbReference type="PIRSR" id="PIRSR000114-3"/>
    </source>
</evidence>
<dbReference type="RefSeq" id="XP_028880923.1">
    <property type="nucleotide sequence ID" value="XM_029027744.1"/>
</dbReference>
<keyword evidence="16" id="KW-1185">Reference proteome</keyword>
<evidence type="ECO:0000256" key="9">
    <source>
        <dbReference type="PIRSR" id="PIRSR000114-2"/>
    </source>
</evidence>
<dbReference type="PANTHER" id="PTHR11728:SF1">
    <property type="entry name" value="GLYCEROL-3-PHOSPHATE DEHYDROGENASE [NAD(+)] 2, CHLOROPLASTIC"/>
    <property type="match status" value="1"/>
</dbReference>
<proteinExistence type="inferred from homology"/>
<feature type="binding site" evidence="9">
    <location>
        <position position="118"/>
    </location>
    <ligand>
        <name>substrate</name>
    </ligand>
</feature>
<evidence type="ECO:0000256" key="4">
    <source>
        <dbReference type="ARBA" id="ARBA00023140"/>
    </source>
</evidence>
<reference evidence="15 16" key="1">
    <citation type="submission" date="2017-03" db="EMBL/GenBank/DDBJ databases">
        <title>An alternative strategy for trypanosome survival in the mammalian bloodstream revealed through genome and transcriptome analysis of the ubiquitous bovine parasite Trypanosoma (Megatrypanum) theileri.</title>
        <authorList>
            <person name="Kelly S."/>
            <person name="Ivens A."/>
            <person name="Mott A."/>
            <person name="O'Neill E."/>
            <person name="Emms D."/>
            <person name="Macleod O."/>
            <person name="Voorheis P."/>
            <person name="Matthews J."/>
            <person name="Matthews K."/>
            <person name="Carrington M."/>
        </authorList>
    </citation>
    <scope>NUCLEOTIDE SEQUENCE [LARGE SCALE GENOMIC DNA]</scope>
    <source>
        <strain evidence="15">Edinburgh</strain>
    </source>
</reference>
<dbReference type="EC" id="1.1.1.8" evidence="12"/>
<dbReference type="GO" id="GO:0020015">
    <property type="term" value="C:glycosome"/>
    <property type="evidence" value="ECO:0007669"/>
    <property type="project" value="UniProtKB-SubCell"/>
</dbReference>
<feature type="domain" description="Glycerol-3-phosphate dehydrogenase NAD-dependent C-terminal" evidence="14">
    <location>
        <begin position="192"/>
        <end position="332"/>
    </location>
</feature>
<dbReference type="Pfam" id="PF07479">
    <property type="entry name" value="NAD_Gly3P_dh_C"/>
    <property type="match status" value="1"/>
</dbReference>
<dbReference type="STRING" id="67003.A0A1X0NQ93"/>
<dbReference type="PANTHER" id="PTHR11728">
    <property type="entry name" value="GLYCEROL-3-PHOSPHATE DEHYDROGENASE"/>
    <property type="match status" value="1"/>
</dbReference>
<evidence type="ECO:0000313" key="15">
    <source>
        <dbReference type="EMBL" id="ORC86857.1"/>
    </source>
</evidence>
<dbReference type="VEuPathDB" id="TriTrypDB:TM35_000251530"/>
<comment type="caution">
    <text evidence="15">The sequence shown here is derived from an EMBL/GenBank/DDBJ whole genome shotgun (WGS) entry which is preliminary data.</text>
</comment>
<evidence type="ECO:0000256" key="6">
    <source>
        <dbReference type="ARBA" id="ARBA00060503"/>
    </source>
</evidence>
<feature type="active site" description="Proton acceptor" evidence="8">
    <location>
        <position position="203"/>
    </location>
</feature>
<dbReference type="GO" id="GO:0005829">
    <property type="term" value="C:cytosol"/>
    <property type="evidence" value="ECO:0007669"/>
    <property type="project" value="TreeGrafter"/>
</dbReference>
<dbReference type="HAMAP" id="MF_00394">
    <property type="entry name" value="NAD_Glyc3P_dehydrog"/>
    <property type="match status" value="1"/>
</dbReference>
<dbReference type="InterPro" id="IPR013328">
    <property type="entry name" value="6PGD_dom2"/>
</dbReference>
<dbReference type="InterPro" id="IPR036291">
    <property type="entry name" value="NAD(P)-bd_dom_sf"/>
</dbReference>
<dbReference type="PROSITE" id="PS51257">
    <property type="entry name" value="PROKAR_LIPOPROTEIN"/>
    <property type="match status" value="1"/>
</dbReference>
<comment type="catalytic activity">
    <reaction evidence="5 12">
        <text>sn-glycerol 3-phosphate + NAD(+) = dihydroxyacetone phosphate + NADH + H(+)</text>
        <dbReference type="Rhea" id="RHEA:11092"/>
        <dbReference type="ChEBI" id="CHEBI:15378"/>
        <dbReference type="ChEBI" id="CHEBI:57540"/>
        <dbReference type="ChEBI" id="CHEBI:57597"/>
        <dbReference type="ChEBI" id="CHEBI:57642"/>
        <dbReference type="ChEBI" id="CHEBI:57945"/>
        <dbReference type="EC" id="1.1.1.8"/>
    </reaction>
</comment>
<sequence length="354" mass="38417">MISNIKYVNHAAVLGSGAFGTALACVLAKKAKTVSAWHINAKEAETMDNEGENKFFLKGVKLPKNLFHTANTETCVKEADILLVTIPTQFIRSFFKKNRDVIQKHIIERNIPIVVCSKGIEKSTLRFPTEILQEFFPQYPFTVLAGPSFAIEVAKGILTHVCTANADIKKAQEVQRILTTPDGSFRCWSTTDTIGCEVASAVKNVLAIASGMYKGLGNELNARAALITRGLLEIRDLSLALGGTGEAVFGLAGLGDLLLTCSSELSRNFTVGLKLGQGISLEEIQRTSKAVAEGVATAEPLERLAAKCNVHLPIAQVVYKVLYEKKNVREAFEKLNTCPLSDEGLPPLVRTSKL</sequence>
<evidence type="ECO:0000256" key="3">
    <source>
        <dbReference type="ARBA" id="ARBA00023027"/>
    </source>
</evidence>
<dbReference type="SUPFAM" id="SSF48179">
    <property type="entry name" value="6-phosphogluconate dehydrogenase C-terminal domain-like"/>
    <property type="match status" value="1"/>
</dbReference>
<dbReference type="GO" id="GO:0042803">
    <property type="term" value="F:protein homodimerization activity"/>
    <property type="evidence" value="ECO:0007669"/>
    <property type="project" value="InterPro"/>
</dbReference>
<dbReference type="GO" id="GO:0141152">
    <property type="term" value="F:glycerol-3-phosphate dehydrogenase (NAD+) activity"/>
    <property type="evidence" value="ECO:0007669"/>
    <property type="project" value="UniProtKB-UniRule"/>
</dbReference>
<dbReference type="NCBIfam" id="NF000942">
    <property type="entry name" value="PRK00094.1-4"/>
    <property type="match status" value="1"/>
</dbReference>
<evidence type="ECO:0000256" key="12">
    <source>
        <dbReference type="RuleBase" id="RU361243"/>
    </source>
</evidence>
<dbReference type="SUPFAM" id="SSF51735">
    <property type="entry name" value="NAD(P)-binding Rossmann-fold domains"/>
    <property type="match status" value="1"/>
</dbReference>
<dbReference type="GeneID" id="39987524"/>
<dbReference type="GO" id="GO:0005975">
    <property type="term" value="P:carbohydrate metabolic process"/>
    <property type="evidence" value="ECO:0007669"/>
    <property type="project" value="InterPro"/>
</dbReference>
<dbReference type="Gene3D" id="1.10.1040.10">
    <property type="entry name" value="N-(1-d-carboxylethyl)-l-norvaline Dehydrogenase, domain 2"/>
    <property type="match status" value="1"/>
</dbReference>
<dbReference type="InterPro" id="IPR006109">
    <property type="entry name" value="G3P_DH_NAD-dep_C"/>
</dbReference>
<dbReference type="Pfam" id="PF01210">
    <property type="entry name" value="NAD_Gly3P_dh_N"/>
    <property type="match status" value="1"/>
</dbReference>
<evidence type="ECO:0000313" key="16">
    <source>
        <dbReference type="Proteomes" id="UP000192257"/>
    </source>
</evidence>
<feature type="binding site" evidence="10">
    <location>
        <position position="90"/>
    </location>
    <ligand>
        <name>NAD(+)</name>
        <dbReference type="ChEBI" id="CHEBI:57540"/>
    </ligand>
</feature>
<feature type="binding site" evidence="10">
    <location>
        <position position="267"/>
    </location>
    <ligand>
        <name>NAD(+)</name>
        <dbReference type="ChEBI" id="CHEBI:57540"/>
    </ligand>
</feature>
<dbReference type="InterPro" id="IPR017751">
    <property type="entry name" value="G3P_DH_NAD-dep_euk"/>
</dbReference>
<feature type="binding site" evidence="10">
    <location>
        <position position="150"/>
    </location>
    <ligand>
        <name>NAD(+)</name>
        <dbReference type="ChEBI" id="CHEBI:57540"/>
    </ligand>
</feature>
<keyword evidence="2 11" id="KW-0560">Oxidoreductase</keyword>
<feature type="binding site" evidence="9">
    <location>
        <begin position="267"/>
        <end position="268"/>
    </location>
    <ligand>
        <name>substrate</name>
    </ligand>
</feature>
<name>A0A1X0NQ93_9TRYP</name>
<feature type="binding site" evidence="10">
    <location>
        <begin position="15"/>
        <end position="20"/>
    </location>
    <ligand>
        <name>NAD(+)</name>
        <dbReference type="ChEBI" id="CHEBI:57540"/>
    </ligand>
</feature>
<evidence type="ECO:0000256" key="2">
    <source>
        <dbReference type="ARBA" id="ARBA00023002"/>
    </source>
</evidence>
<gene>
    <name evidence="15" type="ORF">TM35_000251530</name>
</gene>
<keyword evidence="3 10" id="KW-0520">NAD</keyword>
<dbReference type="PIRSF" id="PIRSF000114">
    <property type="entry name" value="Glycerol-3-P_dh"/>
    <property type="match status" value="1"/>
</dbReference>
<evidence type="ECO:0000259" key="13">
    <source>
        <dbReference type="Pfam" id="PF01210"/>
    </source>
</evidence>
<comment type="similarity">
    <text evidence="1 11">Belongs to the NAD-dependent glycerol-3-phosphate dehydrogenase family.</text>
</comment>
<comment type="subcellular location">
    <subcellularLocation>
        <location evidence="6">Glycosome</location>
    </subcellularLocation>
</comment>
<keyword evidence="4" id="KW-0576">Peroxisome</keyword>
<protein>
    <recommendedName>
        <fullName evidence="12">Glycerol-3-phosphate dehydrogenase [NAD(+)]</fullName>
        <ecNumber evidence="12">1.1.1.8</ecNumber>
    </recommendedName>
</protein>
<dbReference type="FunFam" id="3.40.50.720:FF:000019">
    <property type="entry name" value="Glycerol-3-phosphate dehydrogenase [NAD(P)+]"/>
    <property type="match status" value="1"/>
</dbReference>
<dbReference type="FunFam" id="1.10.1040.10:FF:000001">
    <property type="entry name" value="Glycerol-3-phosphate dehydrogenase [NAD(P)+]"/>
    <property type="match status" value="1"/>
</dbReference>
<dbReference type="GO" id="GO:0046168">
    <property type="term" value="P:glycerol-3-phosphate catabolic process"/>
    <property type="evidence" value="ECO:0007669"/>
    <property type="project" value="UniProtKB-UniRule"/>
</dbReference>
<dbReference type="Gene3D" id="3.40.50.720">
    <property type="entry name" value="NAD(P)-binding Rossmann-like Domain"/>
    <property type="match status" value="1"/>
</dbReference>
<evidence type="ECO:0000256" key="11">
    <source>
        <dbReference type="RuleBase" id="RU000437"/>
    </source>
</evidence>
<dbReference type="PRINTS" id="PR00077">
    <property type="entry name" value="GPDHDRGNASE"/>
</dbReference>
<dbReference type="AlphaFoldDB" id="A0A1X0NQ93"/>
<dbReference type="NCBIfam" id="NF000940">
    <property type="entry name" value="PRK00094.1-2"/>
    <property type="match status" value="1"/>
</dbReference>
<feature type="domain" description="Glycerol-3-phosphate dehydrogenase NAD-dependent N-terminal" evidence="13">
    <location>
        <begin position="12"/>
        <end position="169"/>
    </location>
</feature>
<dbReference type="NCBIfam" id="TIGR03376">
    <property type="entry name" value="glycerol3P_DH"/>
    <property type="match status" value="1"/>
</dbReference>
<dbReference type="GO" id="GO:0051287">
    <property type="term" value="F:NAD binding"/>
    <property type="evidence" value="ECO:0007669"/>
    <property type="project" value="UniProtKB-UniRule"/>
</dbReference>
<keyword evidence="7" id="KW-0327">Glycosome</keyword>
<accession>A0A1X0NQ93</accession>
<dbReference type="Proteomes" id="UP000192257">
    <property type="component" value="Unassembled WGS sequence"/>
</dbReference>
<dbReference type="EMBL" id="NBCO01000025">
    <property type="protein sequence ID" value="ORC86857.1"/>
    <property type="molecule type" value="Genomic_DNA"/>
</dbReference>
<evidence type="ECO:0000256" key="5">
    <source>
        <dbReference type="ARBA" id="ARBA00048683"/>
    </source>
</evidence>
<organism evidence="15 16">
    <name type="scientific">Trypanosoma theileri</name>
    <dbReference type="NCBI Taxonomy" id="67003"/>
    <lineage>
        <taxon>Eukaryota</taxon>
        <taxon>Discoba</taxon>
        <taxon>Euglenozoa</taxon>
        <taxon>Kinetoplastea</taxon>
        <taxon>Metakinetoplastina</taxon>
        <taxon>Trypanosomatida</taxon>
        <taxon>Trypanosomatidae</taxon>
        <taxon>Trypanosoma</taxon>
    </lineage>
</organism>
<evidence type="ECO:0000256" key="7">
    <source>
        <dbReference type="ARBA" id="ARBA00084116"/>
    </source>
</evidence>